<name>A0A5C5G872_9BASI</name>
<accession>A0A5C5G872</accession>
<dbReference type="GO" id="GO:0016887">
    <property type="term" value="F:ATP hydrolysis activity"/>
    <property type="evidence" value="ECO:0007669"/>
    <property type="project" value="InterPro"/>
</dbReference>
<evidence type="ECO:0000256" key="1">
    <source>
        <dbReference type="SAM" id="MobiDB-lite"/>
    </source>
</evidence>
<dbReference type="AlphaFoldDB" id="A0A5C5G872"/>
<dbReference type="EMBL" id="SOZI01000005">
    <property type="protein sequence ID" value="TNY24091.1"/>
    <property type="molecule type" value="Genomic_DNA"/>
</dbReference>
<dbReference type="STRING" id="5288.A0A5C5G872"/>
<gene>
    <name evidence="3" type="ORF">DMC30DRAFT_436948</name>
</gene>
<dbReference type="InterPro" id="IPR054289">
    <property type="entry name" value="DUF7025"/>
</dbReference>
<dbReference type="SUPFAM" id="SSF52540">
    <property type="entry name" value="P-loop containing nucleoside triphosphate hydrolases"/>
    <property type="match status" value="1"/>
</dbReference>
<protein>
    <submittedName>
        <fullName evidence="3">P-loop containing nucleoside triphosphate hydrolase protein</fullName>
    </submittedName>
</protein>
<dbReference type="Pfam" id="PF00004">
    <property type="entry name" value="AAA"/>
    <property type="match status" value="1"/>
</dbReference>
<proteinExistence type="predicted"/>
<keyword evidence="4" id="KW-1185">Reference proteome</keyword>
<dbReference type="InterPro" id="IPR003593">
    <property type="entry name" value="AAA+_ATPase"/>
</dbReference>
<dbReference type="CDD" id="cd19481">
    <property type="entry name" value="RecA-like_protease"/>
    <property type="match status" value="1"/>
</dbReference>
<organism evidence="3 4">
    <name type="scientific">Rhodotorula diobovata</name>
    <dbReference type="NCBI Taxonomy" id="5288"/>
    <lineage>
        <taxon>Eukaryota</taxon>
        <taxon>Fungi</taxon>
        <taxon>Dikarya</taxon>
        <taxon>Basidiomycota</taxon>
        <taxon>Pucciniomycotina</taxon>
        <taxon>Microbotryomycetes</taxon>
        <taxon>Sporidiobolales</taxon>
        <taxon>Sporidiobolaceae</taxon>
        <taxon>Rhodotorula</taxon>
    </lineage>
</organism>
<dbReference type="PANTHER" id="PTHR46411">
    <property type="entry name" value="FAMILY ATPASE, PUTATIVE-RELATED"/>
    <property type="match status" value="1"/>
</dbReference>
<dbReference type="SMART" id="SM00382">
    <property type="entry name" value="AAA"/>
    <property type="match status" value="1"/>
</dbReference>
<dbReference type="Proteomes" id="UP000311382">
    <property type="component" value="Unassembled WGS sequence"/>
</dbReference>
<keyword evidence="3" id="KW-0378">Hydrolase</keyword>
<evidence type="ECO:0000313" key="4">
    <source>
        <dbReference type="Proteomes" id="UP000311382"/>
    </source>
</evidence>
<feature type="domain" description="AAA+ ATPase" evidence="2">
    <location>
        <begin position="408"/>
        <end position="535"/>
    </location>
</feature>
<feature type="region of interest" description="Disordered" evidence="1">
    <location>
        <begin position="14"/>
        <end position="42"/>
    </location>
</feature>
<evidence type="ECO:0000259" key="2">
    <source>
        <dbReference type="SMART" id="SM00382"/>
    </source>
</evidence>
<dbReference type="Gene3D" id="3.40.50.300">
    <property type="entry name" value="P-loop containing nucleotide triphosphate hydrolases"/>
    <property type="match status" value="1"/>
</dbReference>
<dbReference type="InterPro" id="IPR027417">
    <property type="entry name" value="P-loop_NTPase"/>
</dbReference>
<dbReference type="PANTHER" id="PTHR46411:SF3">
    <property type="entry name" value="AAA+ ATPASE DOMAIN-CONTAINING PROTEIN"/>
    <property type="match status" value="1"/>
</dbReference>
<dbReference type="Pfam" id="PF22942">
    <property type="entry name" value="DUF7025"/>
    <property type="match status" value="1"/>
</dbReference>
<evidence type="ECO:0000313" key="3">
    <source>
        <dbReference type="EMBL" id="TNY24091.1"/>
    </source>
</evidence>
<feature type="compositionally biased region" description="Low complexity" evidence="1">
    <location>
        <begin position="27"/>
        <end position="42"/>
    </location>
</feature>
<dbReference type="OrthoDB" id="10042665at2759"/>
<dbReference type="GO" id="GO:0005524">
    <property type="term" value="F:ATP binding"/>
    <property type="evidence" value="ECO:0007669"/>
    <property type="project" value="InterPro"/>
</dbReference>
<dbReference type="InterPro" id="IPR003959">
    <property type="entry name" value="ATPase_AAA_core"/>
</dbReference>
<sequence length="608" mass="67506">MPTLYNEVHQVAAPGGRWLAPPPQAPSPADATPTSQPADTTPAFTAFHRSYPGRSPHDSFVWLQVHSAPLLRSLKALFPALASLYPDAPGSSPGVDARAVWVQRDKLRRGDDLRAGSAGAGAPAQTEDPEPVVSVLLEFLDDLFAPAFRTLATYPPGHVSWHLLWTKFEPGMEVEALHDVTGEKLALVLDEWDYVQEAMGRPFVVRCHAFQWTGTSYHKVFATRRIPEFHDLRDLSSLPVAPLIEPVRETLRERGRTYMSYVDKPHANYEGFLFTRAFSGAQVVVLDVKSFRRCNPALDTWSDDFSSGTAQSYAAPRSSASRQSVPCQPLTAEQAHLLPPSIHGYSLRTKRWGEFLVSRLSLIAWREHSFEHLVIPASYRRVVKALVSVHAGQLKGQLIKDVIAGKGDGLVMALHGAPGTGKTLTAEAVAEHLRRPLYAVSAGELGHNASSLETQLRTILELATVWNAVLLIDEADIFLAKRDPLHLERNTLVGIFLRMLEYFSGVLILTTNRIEEFDEAFLSRFAIVLRFDELDESARQTLWERFLRKVDPPLDLGQLDLARLAEQPLNGREIKHAVQSAQALALVDGQVLGMEHLDEVLSIRRAQP</sequence>
<comment type="caution">
    <text evidence="3">The sequence shown here is derived from an EMBL/GenBank/DDBJ whole genome shotgun (WGS) entry which is preliminary data.</text>
</comment>
<reference evidence="3 4" key="1">
    <citation type="submission" date="2019-03" db="EMBL/GenBank/DDBJ databases">
        <title>Rhodosporidium diobovatum UCD-FST 08-225 genome sequencing, assembly, and annotation.</title>
        <authorList>
            <person name="Fakankun I.U."/>
            <person name="Fristensky B."/>
            <person name="Levin D.B."/>
        </authorList>
    </citation>
    <scope>NUCLEOTIDE SEQUENCE [LARGE SCALE GENOMIC DNA]</scope>
    <source>
        <strain evidence="3 4">UCD-FST 08-225</strain>
    </source>
</reference>